<evidence type="ECO:0000256" key="6">
    <source>
        <dbReference type="ARBA" id="ARBA00023012"/>
    </source>
</evidence>
<evidence type="ECO:0000256" key="2">
    <source>
        <dbReference type="ARBA" id="ARBA00012438"/>
    </source>
</evidence>
<evidence type="ECO:0000259" key="7">
    <source>
        <dbReference type="PROSITE" id="PS50109"/>
    </source>
</evidence>
<evidence type="ECO:0000313" key="9">
    <source>
        <dbReference type="Proteomes" id="UP001217838"/>
    </source>
</evidence>
<dbReference type="InterPro" id="IPR003594">
    <property type="entry name" value="HATPase_dom"/>
</dbReference>
<dbReference type="Pfam" id="PF14361">
    <property type="entry name" value="RsbRD_N"/>
    <property type="match status" value="1"/>
</dbReference>
<dbReference type="Pfam" id="PF02518">
    <property type="entry name" value="HATPase_c"/>
    <property type="match status" value="1"/>
</dbReference>
<feature type="domain" description="Histidine kinase" evidence="7">
    <location>
        <begin position="171"/>
        <end position="386"/>
    </location>
</feature>
<keyword evidence="4" id="KW-0808">Transferase</keyword>
<dbReference type="InterPro" id="IPR025751">
    <property type="entry name" value="RsbRD_N_dom"/>
</dbReference>
<name>A0ABT5B523_9BACT</name>
<dbReference type="PRINTS" id="PR00344">
    <property type="entry name" value="BCTRLSENSOR"/>
</dbReference>
<dbReference type="InterPro" id="IPR003661">
    <property type="entry name" value="HisK_dim/P_dom"/>
</dbReference>
<keyword evidence="5 8" id="KW-0418">Kinase</keyword>
<reference evidence="8 9" key="1">
    <citation type="submission" date="2022-11" db="EMBL/GenBank/DDBJ databases">
        <title>Minimal conservation of predation-associated metabolite biosynthetic gene clusters underscores biosynthetic potential of Myxococcota including descriptions for ten novel species: Archangium lansinium sp. nov., Myxococcus landrumus sp. nov., Nannocystis bai.</title>
        <authorList>
            <person name="Ahearne A."/>
            <person name="Stevens C."/>
            <person name="Dowd S."/>
        </authorList>
    </citation>
    <scope>NUCLEOTIDE SEQUENCE [LARGE SCALE GENOMIC DNA]</scope>
    <source>
        <strain evidence="8 9">NCELM</strain>
    </source>
</reference>
<dbReference type="RefSeq" id="WP_271998900.1">
    <property type="nucleotide sequence ID" value="NZ_JAQNDN010000007.1"/>
</dbReference>
<dbReference type="InterPro" id="IPR005467">
    <property type="entry name" value="His_kinase_dom"/>
</dbReference>
<dbReference type="InterPro" id="IPR036890">
    <property type="entry name" value="HATPase_C_sf"/>
</dbReference>
<dbReference type="InterPro" id="IPR050736">
    <property type="entry name" value="Sensor_HK_Regulatory"/>
</dbReference>
<keyword evidence="3" id="KW-0597">Phosphoprotein</keyword>
<dbReference type="SUPFAM" id="SSF47384">
    <property type="entry name" value="Homodimeric domain of signal transducing histidine kinase"/>
    <property type="match status" value="1"/>
</dbReference>
<organism evidence="8 9">
    <name type="scientific">Nannocystis radixulma</name>
    <dbReference type="NCBI Taxonomy" id="2995305"/>
    <lineage>
        <taxon>Bacteria</taxon>
        <taxon>Pseudomonadati</taxon>
        <taxon>Myxococcota</taxon>
        <taxon>Polyangia</taxon>
        <taxon>Nannocystales</taxon>
        <taxon>Nannocystaceae</taxon>
        <taxon>Nannocystis</taxon>
    </lineage>
</organism>
<dbReference type="PROSITE" id="PS50109">
    <property type="entry name" value="HIS_KIN"/>
    <property type="match status" value="1"/>
</dbReference>
<dbReference type="EMBL" id="JAQNDN010000007">
    <property type="protein sequence ID" value="MDC0669197.1"/>
    <property type="molecule type" value="Genomic_DNA"/>
</dbReference>
<evidence type="ECO:0000256" key="4">
    <source>
        <dbReference type="ARBA" id="ARBA00022679"/>
    </source>
</evidence>
<dbReference type="EC" id="2.7.13.3" evidence="2"/>
<dbReference type="CDD" id="cd00082">
    <property type="entry name" value="HisKA"/>
    <property type="match status" value="1"/>
</dbReference>
<dbReference type="Pfam" id="PF00512">
    <property type="entry name" value="HisKA"/>
    <property type="match status" value="1"/>
</dbReference>
<dbReference type="SMART" id="SM00387">
    <property type="entry name" value="HATPase_c"/>
    <property type="match status" value="1"/>
</dbReference>
<dbReference type="Proteomes" id="UP001217838">
    <property type="component" value="Unassembled WGS sequence"/>
</dbReference>
<evidence type="ECO:0000256" key="1">
    <source>
        <dbReference type="ARBA" id="ARBA00000085"/>
    </source>
</evidence>
<evidence type="ECO:0000313" key="8">
    <source>
        <dbReference type="EMBL" id="MDC0669197.1"/>
    </source>
</evidence>
<keyword evidence="6" id="KW-0902">Two-component regulatory system</keyword>
<comment type="caution">
    <text evidence="8">The sequence shown here is derived from an EMBL/GenBank/DDBJ whole genome shotgun (WGS) entry which is preliminary data.</text>
</comment>
<keyword evidence="9" id="KW-1185">Reference proteome</keyword>
<dbReference type="SMART" id="SM00388">
    <property type="entry name" value="HisKA"/>
    <property type="match status" value="1"/>
</dbReference>
<evidence type="ECO:0000256" key="5">
    <source>
        <dbReference type="ARBA" id="ARBA00022777"/>
    </source>
</evidence>
<dbReference type="PANTHER" id="PTHR43711">
    <property type="entry name" value="TWO-COMPONENT HISTIDINE KINASE"/>
    <property type="match status" value="1"/>
</dbReference>
<dbReference type="GO" id="GO:0016301">
    <property type="term" value="F:kinase activity"/>
    <property type="evidence" value="ECO:0007669"/>
    <property type="project" value="UniProtKB-KW"/>
</dbReference>
<dbReference type="PANTHER" id="PTHR43711:SF1">
    <property type="entry name" value="HISTIDINE KINASE 1"/>
    <property type="match status" value="1"/>
</dbReference>
<proteinExistence type="predicted"/>
<dbReference type="InterPro" id="IPR036097">
    <property type="entry name" value="HisK_dim/P_sf"/>
</dbReference>
<gene>
    <name evidence="8" type="ORF">POL58_15705</name>
</gene>
<dbReference type="SUPFAM" id="SSF55874">
    <property type="entry name" value="ATPase domain of HSP90 chaperone/DNA topoisomerase II/histidine kinase"/>
    <property type="match status" value="1"/>
</dbReference>
<accession>A0ABT5B523</accession>
<dbReference type="CDD" id="cd00075">
    <property type="entry name" value="HATPase"/>
    <property type="match status" value="1"/>
</dbReference>
<dbReference type="Gene3D" id="3.30.565.10">
    <property type="entry name" value="Histidine kinase-like ATPase, C-terminal domain"/>
    <property type="match status" value="1"/>
</dbReference>
<dbReference type="InterPro" id="IPR004358">
    <property type="entry name" value="Sig_transdc_His_kin-like_C"/>
</dbReference>
<comment type="catalytic activity">
    <reaction evidence="1">
        <text>ATP + protein L-histidine = ADP + protein N-phospho-L-histidine.</text>
        <dbReference type="EC" id="2.7.13.3"/>
    </reaction>
</comment>
<evidence type="ECO:0000256" key="3">
    <source>
        <dbReference type="ARBA" id="ARBA00022553"/>
    </source>
</evidence>
<sequence length="393" mass="43565">MSTGSQQAHALAEQLERDRQVIIARWVERMRQRHVGRQPLPTLELVDSLPEFLARVAEALRLGLPSDEHDAEVTQPTAEVAREHGMHRYRHGFDVRAVVEEYTILLDVLLDYLAEQQYRLELPELRAILRMVSVGVAAAVDQLTAERDTAVQASHAELLQAREYERQLIGVVSHDLRNPLAIILNCAAIMMRGQGLSELSVRSLQRLRNNAERAVRLIGDLLDFTQERSLGRMPVRPADCDMQQLIREAIEEAALTHPGRTIDQSGEMGAIAGHWDRDRVAQVLTNLLDNALKFSPLDSRVSVDVDADEEQVTVAVHNWGAPIPPERLGSVFEAFQRADPTAPARVSLGLGLHISREIARSHGGSLDVDSAADRGTTLTLTLPRRPRGAGNAS</sequence>
<dbReference type="Gene3D" id="1.10.287.130">
    <property type="match status" value="1"/>
</dbReference>
<protein>
    <recommendedName>
        <fullName evidence="2">histidine kinase</fullName>
        <ecNumber evidence="2">2.7.13.3</ecNumber>
    </recommendedName>
</protein>